<dbReference type="InterPro" id="IPR009061">
    <property type="entry name" value="DNA-bd_dom_put_sf"/>
</dbReference>
<dbReference type="AlphaFoldDB" id="A0A562JES9"/>
<dbReference type="SUPFAM" id="SSF46955">
    <property type="entry name" value="Putative DNA-binding domain"/>
    <property type="match status" value="1"/>
</dbReference>
<dbReference type="InterPro" id="IPR029063">
    <property type="entry name" value="SAM-dependent_MTases_sf"/>
</dbReference>
<dbReference type="Proteomes" id="UP000315343">
    <property type="component" value="Unassembled WGS sequence"/>
</dbReference>
<keyword evidence="1 4" id="KW-0489">Methyltransferase</keyword>
<dbReference type="Pfam" id="PF02086">
    <property type="entry name" value="MethyltransfD12"/>
    <property type="match status" value="1"/>
</dbReference>
<evidence type="ECO:0000256" key="1">
    <source>
        <dbReference type="ARBA" id="ARBA00022603"/>
    </source>
</evidence>
<dbReference type="GO" id="GO:0032259">
    <property type="term" value="P:methylation"/>
    <property type="evidence" value="ECO:0007669"/>
    <property type="project" value="UniProtKB-KW"/>
</dbReference>
<gene>
    <name evidence="4" type="ORF">LY60_01305</name>
</gene>
<reference evidence="4 5" key="1">
    <citation type="submission" date="2019-07" db="EMBL/GenBank/DDBJ databases">
        <title>Genomic Encyclopedia of Type Strains, Phase I: the one thousand microbial genomes (KMG-I) project.</title>
        <authorList>
            <person name="Kyrpides N."/>
        </authorList>
    </citation>
    <scope>NUCLEOTIDE SEQUENCE [LARGE SCALE GENOMIC DNA]</scope>
    <source>
        <strain evidence="4 5">DSM 13558</strain>
    </source>
</reference>
<accession>A0A562JES9</accession>
<dbReference type="RefSeq" id="WP_212633457.1">
    <property type="nucleotide sequence ID" value="NZ_JBCFAR010000005.1"/>
</dbReference>
<proteinExistence type="predicted"/>
<dbReference type="PRINTS" id="PR00505">
    <property type="entry name" value="D12N6MTFRASE"/>
</dbReference>
<evidence type="ECO:0000313" key="5">
    <source>
        <dbReference type="Proteomes" id="UP000315343"/>
    </source>
</evidence>
<dbReference type="GO" id="GO:0009307">
    <property type="term" value="P:DNA restriction-modification system"/>
    <property type="evidence" value="ECO:0007669"/>
    <property type="project" value="InterPro"/>
</dbReference>
<evidence type="ECO:0000256" key="2">
    <source>
        <dbReference type="ARBA" id="ARBA00022679"/>
    </source>
</evidence>
<keyword evidence="5" id="KW-1185">Reference proteome</keyword>
<evidence type="ECO:0000256" key="3">
    <source>
        <dbReference type="ARBA" id="ARBA00022691"/>
    </source>
</evidence>
<sequence length="409" mass="47829">MLKEISTKYILKEFDISRQTLYNWIHEGLLNEPVKDWRGWRIWTQEDLDQLRKLLSEKNNKNLSIQKHNDDTLLEMSNRRYLGSKQKLIDFIESIIRENVENFNTFFEPFAGTGVVSNYYNNQNKVVIVNDILKSNYIAYDTFFSSESYDAEKLIHTIKQLNEAIINDDNYMSVNFGDRYFTIQNARKIGYIRDEIDVLYEQNSINAREKNILITSLLYAADKAANTCGHYDAYRETLDNIKELELLMPNINDDANINNQIYNCDANVLVKEVQADVTYIDTPYNSRQYGDAYHLLENIAENKKPELQGKAKKIKQRSHIKSNYCTVKAVDTFRDLIENVRTKHILVSYNNMAKKGNGRSNAKISNEEIIEILKQKGEVKVYETDFNAFTTGKSKIDNHKELIYYCRVN</sequence>
<dbReference type="InterPro" id="IPR012327">
    <property type="entry name" value="MeTrfase_D12"/>
</dbReference>
<keyword evidence="2 4" id="KW-0808">Transferase</keyword>
<dbReference type="Gene3D" id="1.10.1660.10">
    <property type="match status" value="1"/>
</dbReference>
<organism evidence="4 5">
    <name type="scientific">Sedimentibacter saalensis</name>
    <dbReference type="NCBI Taxonomy" id="130788"/>
    <lineage>
        <taxon>Bacteria</taxon>
        <taxon>Bacillati</taxon>
        <taxon>Bacillota</taxon>
        <taxon>Tissierellia</taxon>
        <taxon>Sedimentibacter</taxon>
    </lineage>
</organism>
<name>A0A562JES9_9FIRM</name>
<comment type="caution">
    <text evidence="4">The sequence shown here is derived from an EMBL/GenBank/DDBJ whole genome shotgun (WGS) entry which is preliminary data.</text>
</comment>
<dbReference type="Gene3D" id="3.40.50.150">
    <property type="entry name" value="Vaccinia Virus protein VP39"/>
    <property type="match status" value="2"/>
</dbReference>
<keyword evidence="3" id="KW-0949">S-adenosyl-L-methionine</keyword>
<dbReference type="EMBL" id="VLKH01000003">
    <property type="protein sequence ID" value="TWH81553.1"/>
    <property type="molecule type" value="Genomic_DNA"/>
</dbReference>
<protein>
    <submittedName>
        <fullName evidence="4">Adenine-specific DNA-methyltransferase</fullName>
    </submittedName>
</protein>
<dbReference type="GO" id="GO:0009007">
    <property type="term" value="F:site-specific DNA-methyltransferase (adenine-specific) activity"/>
    <property type="evidence" value="ECO:0007669"/>
    <property type="project" value="UniProtKB-EC"/>
</dbReference>
<dbReference type="SUPFAM" id="SSF53335">
    <property type="entry name" value="S-adenosyl-L-methionine-dependent methyltransferases"/>
    <property type="match status" value="1"/>
</dbReference>
<evidence type="ECO:0000313" key="4">
    <source>
        <dbReference type="EMBL" id="TWH81553.1"/>
    </source>
</evidence>